<dbReference type="EMBL" id="JAUSTQ010000015">
    <property type="protein sequence ID" value="MDQ0160652.1"/>
    <property type="molecule type" value="Genomic_DNA"/>
</dbReference>
<sequence length="244" mass="28077">MNRTYEFFILFLKENVYNKMILFWVVFIPLIFFFINYNDWFVNRPQEQEAYLVLAFFWSLMILISAVINTAVSLFMMREEGFMKMFSFIAGSKRSIIFGKGLANLLFLIVSMIVFNLVVALLFQMNPFMLIMNSLLLIAVTFIPVVLFFSWIMTLPFKEDSIAPAFSLLTIVLMYLTSDMVGVQSPLFLINPAEFILRVAEAVIISDVVDVTNVLTLVIVGCIYMIIGLVTIKLANLESRTIRQ</sequence>
<organism evidence="2 3">
    <name type="scientific">Alkalibacillus salilacus</name>
    <dbReference type="NCBI Taxonomy" id="284582"/>
    <lineage>
        <taxon>Bacteria</taxon>
        <taxon>Bacillati</taxon>
        <taxon>Bacillota</taxon>
        <taxon>Bacilli</taxon>
        <taxon>Bacillales</taxon>
        <taxon>Bacillaceae</taxon>
        <taxon>Alkalibacillus</taxon>
    </lineage>
</organism>
<keyword evidence="1" id="KW-1133">Transmembrane helix</keyword>
<evidence type="ECO:0000313" key="2">
    <source>
        <dbReference type="EMBL" id="MDQ0160652.1"/>
    </source>
</evidence>
<keyword evidence="1" id="KW-0472">Membrane</keyword>
<protein>
    <submittedName>
        <fullName evidence="2">ABC-2 type transport system permease protein</fullName>
    </submittedName>
</protein>
<feature type="transmembrane region" description="Helical" evidence="1">
    <location>
        <begin position="21"/>
        <end position="38"/>
    </location>
</feature>
<feature type="transmembrane region" description="Helical" evidence="1">
    <location>
        <begin position="161"/>
        <end position="178"/>
    </location>
</feature>
<dbReference type="Proteomes" id="UP001224359">
    <property type="component" value="Unassembled WGS sequence"/>
</dbReference>
<evidence type="ECO:0000313" key="3">
    <source>
        <dbReference type="Proteomes" id="UP001224359"/>
    </source>
</evidence>
<feature type="transmembrane region" description="Helical" evidence="1">
    <location>
        <begin position="97"/>
        <end position="122"/>
    </location>
</feature>
<accession>A0ABT9VIE6</accession>
<comment type="caution">
    <text evidence="2">The sequence shown here is derived from an EMBL/GenBank/DDBJ whole genome shotgun (WGS) entry which is preliminary data.</text>
</comment>
<feature type="transmembrane region" description="Helical" evidence="1">
    <location>
        <begin position="214"/>
        <end position="235"/>
    </location>
</feature>
<keyword evidence="1" id="KW-0812">Transmembrane</keyword>
<dbReference type="RefSeq" id="WP_306978056.1">
    <property type="nucleotide sequence ID" value="NZ_JAUSTQ010000015.1"/>
</dbReference>
<keyword evidence="3" id="KW-1185">Reference proteome</keyword>
<evidence type="ECO:0000256" key="1">
    <source>
        <dbReference type="SAM" id="Phobius"/>
    </source>
</evidence>
<feature type="transmembrane region" description="Helical" evidence="1">
    <location>
        <begin position="50"/>
        <end position="76"/>
    </location>
</feature>
<proteinExistence type="predicted"/>
<name>A0ABT9VIE6_9BACI</name>
<feature type="transmembrane region" description="Helical" evidence="1">
    <location>
        <begin position="128"/>
        <end position="149"/>
    </location>
</feature>
<gene>
    <name evidence="2" type="ORF">J2S77_002656</name>
</gene>
<reference evidence="2 3" key="1">
    <citation type="submission" date="2023-07" db="EMBL/GenBank/DDBJ databases">
        <title>Genomic Encyclopedia of Type Strains, Phase IV (KMG-IV): sequencing the most valuable type-strain genomes for metagenomic binning, comparative biology and taxonomic classification.</title>
        <authorList>
            <person name="Goeker M."/>
        </authorList>
    </citation>
    <scope>NUCLEOTIDE SEQUENCE [LARGE SCALE GENOMIC DNA]</scope>
    <source>
        <strain evidence="2 3">DSM 16460</strain>
    </source>
</reference>